<feature type="binding site" evidence="2">
    <location>
        <position position="58"/>
    </location>
    <ligand>
        <name>substrate</name>
    </ligand>
</feature>
<sequence length="191" mass="21044">MTTFGFIRHGTTDWNLEGRLQGQNNIPLNEAGRLQARLLGERLRDERWDLIVSSDLLRASETAGIIAAMTGAGPVPLEARLRERTHGRLDGTTLEERIACWGEGWKQLEHGVESNEALFARGSACLAELESEYAGKRILIVSHGAFIAVLIEGLLTYMPEGSLRNTSVSVLEKAESGWTCPLFNCTSHLPE</sequence>
<dbReference type="InterPro" id="IPR013078">
    <property type="entry name" value="His_Pase_superF_clade-1"/>
</dbReference>
<evidence type="ECO:0000313" key="3">
    <source>
        <dbReference type="EMBL" id="MBD2861270.1"/>
    </source>
</evidence>
<dbReference type="InterPro" id="IPR029033">
    <property type="entry name" value="His_PPase_superfam"/>
</dbReference>
<dbReference type="PANTHER" id="PTHR48100">
    <property type="entry name" value="BROAD-SPECIFICITY PHOSPHATASE YOR283W-RELATED"/>
    <property type="match status" value="1"/>
</dbReference>
<gene>
    <name evidence="3" type="ORF">IDH45_04610</name>
</gene>
<evidence type="ECO:0000313" key="4">
    <source>
        <dbReference type="Proteomes" id="UP000639396"/>
    </source>
</evidence>
<dbReference type="RefSeq" id="WP_190925137.1">
    <property type="nucleotide sequence ID" value="NZ_JACXJA010000005.1"/>
</dbReference>
<dbReference type="CDD" id="cd07067">
    <property type="entry name" value="HP_PGM_like"/>
    <property type="match status" value="1"/>
</dbReference>
<feature type="binding site" evidence="2">
    <location>
        <begin position="8"/>
        <end position="15"/>
    </location>
    <ligand>
        <name>substrate</name>
    </ligand>
</feature>
<proteinExistence type="predicted"/>
<dbReference type="AlphaFoldDB" id="A0A927C4S2"/>
<organism evidence="3 4">
    <name type="scientific">Paenibacillus oceani</name>
    <dbReference type="NCBI Taxonomy" id="2772510"/>
    <lineage>
        <taxon>Bacteria</taxon>
        <taxon>Bacillati</taxon>
        <taxon>Bacillota</taxon>
        <taxon>Bacilli</taxon>
        <taxon>Bacillales</taxon>
        <taxon>Paenibacillaceae</taxon>
        <taxon>Paenibacillus</taxon>
    </lineage>
</organism>
<dbReference type="SMART" id="SM00855">
    <property type="entry name" value="PGAM"/>
    <property type="match status" value="1"/>
</dbReference>
<evidence type="ECO:0000256" key="1">
    <source>
        <dbReference type="PIRSR" id="PIRSR613078-1"/>
    </source>
</evidence>
<reference evidence="3" key="1">
    <citation type="submission" date="2020-09" db="EMBL/GenBank/DDBJ databases">
        <title>A novel bacterium of genus Paenibacillus, isolated from South China Sea.</title>
        <authorList>
            <person name="Huang H."/>
            <person name="Mo K."/>
            <person name="Hu Y."/>
        </authorList>
    </citation>
    <scope>NUCLEOTIDE SEQUENCE</scope>
    <source>
        <strain evidence="3">IB182363</strain>
    </source>
</reference>
<dbReference type="SUPFAM" id="SSF53254">
    <property type="entry name" value="Phosphoglycerate mutase-like"/>
    <property type="match status" value="1"/>
</dbReference>
<feature type="active site" description="Proton donor/acceptor" evidence="1">
    <location>
        <position position="83"/>
    </location>
</feature>
<dbReference type="GO" id="GO:0005737">
    <property type="term" value="C:cytoplasm"/>
    <property type="evidence" value="ECO:0007669"/>
    <property type="project" value="TreeGrafter"/>
</dbReference>
<protein>
    <submittedName>
        <fullName evidence="3">Histidine phosphatase family protein</fullName>
    </submittedName>
</protein>
<dbReference type="PANTHER" id="PTHR48100:SF59">
    <property type="entry name" value="ADENOSYLCOBALAMIN_ALPHA-RIBAZOLE PHOSPHATASE"/>
    <property type="match status" value="1"/>
</dbReference>
<feature type="active site" description="Tele-phosphohistidine intermediate" evidence="1">
    <location>
        <position position="9"/>
    </location>
</feature>
<dbReference type="Proteomes" id="UP000639396">
    <property type="component" value="Unassembled WGS sequence"/>
</dbReference>
<dbReference type="EMBL" id="JACXJA010000005">
    <property type="protein sequence ID" value="MBD2861270.1"/>
    <property type="molecule type" value="Genomic_DNA"/>
</dbReference>
<evidence type="ECO:0000256" key="2">
    <source>
        <dbReference type="PIRSR" id="PIRSR613078-2"/>
    </source>
</evidence>
<dbReference type="Pfam" id="PF00300">
    <property type="entry name" value="His_Phos_1"/>
    <property type="match status" value="1"/>
</dbReference>
<dbReference type="GO" id="GO:0016791">
    <property type="term" value="F:phosphatase activity"/>
    <property type="evidence" value="ECO:0007669"/>
    <property type="project" value="TreeGrafter"/>
</dbReference>
<dbReference type="Gene3D" id="3.40.50.1240">
    <property type="entry name" value="Phosphoglycerate mutase-like"/>
    <property type="match status" value="1"/>
</dbReference>
<dbReference type="InterPro" id="IPR050275">
    <property type="entry name" value="PGM_Phosphatase"/>
</dbReference>
<accession>A0A927C4S2</accession>
<comment type="caution">
    <text evidence="3">The sequence shown here is derived from an EMBL/GenBank/DDBJ whole genome shotgun (WGS) entry which is preliminary data.</text>
</comment>
<keyword evidence="4" id="KW-1185">Reference proteome</keyword>
<name>A0A927C4S2_9BACL</name>